<accession>A0A2P6VKQ8</accession>
<dbReference type="PANTHER" id="PTHR23322:SF6">
    <property type="entry name" value="UBX DOMAIN-CONTAINING PROTEIN 7"/>
    <property type="match status" value="1"/>
</dbReference>
<dbReference type="SMART" id="SM00726">
    <property type="entry name" value="UIM"/>
    <property type="match status" value="1"/>
</dbReference>
<comment type="caution">
    <text evidence="3">The sequence shown here is derived from an EMBL/GenBank/DDBJ whole genome shotgun (WGS) entry which is preliminary data.</text>
</comment>
<dbReference type="InterPro" id="IPR009060">
    <property type="entry name" value="UBA-like_sf"/>
</dbReference>
<dbReference type="InterPro" id="IPR036249">
    <property type="entry name" value="Thioredoxin-like_sf"/>
</dbReference>
<dbReference type="InterPro" id="IPR029071">
    <property type="entry name" value="Ubiquitin-like_domsf"/>
</dbReference>
<feature type="compositionally biased region" description="Low complexity" evidence="1">
    <location>
        <begin position="373"/>
        <end position="388"/>
    </location>
</feature>
<name>A0A2P6VKQ8_9CHLO</name>
<dbReference type="Gene3D" id="3.10.20.90">
    <property type="entry name" value="Phosphatidylinositol 3-kinase Catalytic Subunit, Chain A, domain 1"/>
    <property type="match status" value="1"/>
</dbReference>
<feature type="compositionally biased region" description="Gly residues" evidence="1">
    <location>
        <begin position="320"/>
        <end position="330"/>
    </location>
</feature>
<feature type="compositionally biased region" description="Acidic residues" evidence="1">
    <location>
        <begin position="340"/>
        <end position="361"/>
    </location>
</feature>
<dbReference type="Gene3D" id="3.40.30.10">
    <property type="entry name" value="Glutaredoxin"/>
    <property type="match status" value="1"/>
</dbReference>
<sequence length="477" mass="50149">MDPSEAVANFVAITGADEAAALGALEATGYNLEQAVNLFFAQGDVGDGGMGGMLPLEDDESMARRLQGEGGGGGGGGGGLPPALEEDEVRAPLPVRTERLYGDDLPRQMPRRPANPVPQNVVDAFRDFRAEAGGAGGSGAAAAGGAGGLAAMFEPPRDMLFHGTFDEAKAHAQEQGRWLIVNLQSTSEFASHRLNRDTWRNDMIQSLVENNFVLFQTYEMVEEAQKLLHFYRLLPIELPALLIIDPVTGAPMRQWNGFVDAERLTEELLPFLDYSIHDPGAARLARRARSRKDLGAAGRQPSGQMNEDEELQRALAMSLAGGGGAGGAGGSAPSSGPGTDMEEDETEQEEQVEEEEEEEEGAAGPGGSGGGAVAPARPAAEVQAEAAGRLPEEPGDGGGCRVAVRLPDGRRAQRRFPPAAPVAALYDFCLSQSEEAAGGRPFSLSQAFPGAPALDDQQQTVEAAGLHGAMLVLKWQD</sequence>
<dbReference type="Pfam" id="PF00789">
    <property type="entry name" value="UBX"/>
    <property type="match status" value="1"/>
</dbReference>
<evidence type="ECO:0000259" key="2">
    <source>
        <dbReference type="PROSITE" id="PS50033"/>
    </source>
</evidence>
<dbReference type="SMART" id="SM00594">
    <property type="entry name" value="UAS"/>
    <property type="match status" value="1"/>
</dbReference>
<feature type="region of interest" description="Disordered" evidence="1">
    <location>
        <begin position="319"/>
        <end position="400"/>
    </location>
</feature>
<proteinExistence type="predicted"/>
<gene>
    <name evidence="3" type="ORF">C2E20_2407</name>
</gene>
<dbReference type="InterPro" id="IPR006577">
    <property type="entry name" value="UAS"/>
</dbReference>
<dbReference type="GO" id="GO:0043130">
    <property type="term" value="F:ubiquitin binding"/>
    <property type="evidence" value="ECO:0007669"/>
    <property type="project" value="TreeGrafter"/>
</dbReference>
<dbReference type="PROSITE" id="PS50033">
    <property type="entry name" value="UBX"/>
    <property type="match status" value="1"/>
</dbReference>
<feature type="region of interest" description="Disordered" evidence="1">
    <location>
        <begin position="99"/>
        <end position="118"/>
    </location>
</feature>
<dbReference type="OrthoDB" id="514252at2759"/>
<protein>
    <submittedName>
        <fullName evidence="3">UBX domain-containing 2 isoform X1</fullName>
    </submittedName>
</protein>
<feature type="compositionally biased region" description="Gly residues" evidence="1">
    <location>
        <begin position="68"/>
        <end position="80"/>
    </location>
</feature>
<evidence type="ECO:0000313" key="4">
    <source>
        <dbReference type="Proteomes" id="UP000239649"/>
    </source>
</evidence>
<dbReference type="GO" id="GO:0005634">
    <property type="term" value="C:nucleus"/>
    <property type="evidence" value="ECO:0007669"/>
    <property type="project" value="TreeGrafter"/>
</dbReference>
<dbReference type="SUPFAM" id="SSF52833">
    <property type="entry name" value="Thioredoxin-like"/>
    <property type="match status" value="1"/>
</dbReference>
<keyword evidence="4" id="KW-1185">Reference proteome</keyword>
<dbReference type="Pfam" id="PF02809">
    <property type="entry name" value="UIM"/>
    <property type="match status" value="1"/>
</dbReference>
<dbReference type="SMART" id="SM00166">
    <property type="entry name" value="UBX"/>
    <property type="match status" value="1"/>
</dbReference>
<dbReference type="InterPro" id="IPR050730">
    <property type="entry name" value="UBX_domain-protein"/>
</dbReference>
<dbReference type="EMBL" id="LHPF02000004">
    <property type="protein sequence ID" value="PSC74669.1"/>
    <property type="molecule type" value="Genomic_DNA"/>
</dbReference>
<dbReference type="GO" id="GO:0043161">
    <property type="term" value="P:proteasome-mediated ubiquitin-dependent protein catabolic process"/>
    <property type="evidence" value="ECO:0007669"/>
    <property type="project" value="TreeGrafter"/>
</dbReference>
<dbReference type="SUPFAM" id="SSF46934">
    <property type="entry name" value="UBA-like"/>
    <property type="match status" value="1"/>
</dbReference>
<dbReference type="CDD" id="cd02958">
    <property type="entry name" value="UAS"/>
    <property type="match status" value="1"/>
</dbReference>
<reference evidence="3 4" key="1">
    <citation type="journal article" date="2018" name="Plant J.">
        <title>Genome sequences of Chlorella sorokiniana UTEX 1602 and Micractinium conductrix SAG 241.80: implications to maltose excretion by a green alga.</title>
        <authorList>
            <person name="Arriola M.B."/>
            <person name="Velmurugan N."/>
            <person name="Zhang Y."/>
            <person name="Plunkett M.H."/>
            <person name="Hondzo H."/>
            <person name="Barney B.M."/>
        </authorList>
    </citation>
    <scope>NUCLEOTIDE SEQUENCE [LARGE SCALE GENOMIC DNA]</scope>
    <source>
        <strain evidence="3 4">SAG 241.80</strain>
    </source>
</reference>
<feature type="domain" description="UBX" evidence="2">
    <location>
        <begin position="400"/>
        <end position="474"/>
    </location>
</feature>
<dbReference type="Gene3D" id="6.10.140.100">
    <property type="match status" value="1"/>
</dbReference>
<dbReference type="AlphaFoldDB" id="A0A2P6VKQ8"/>
<dbReference type="CDD" id="cd01767">
    <property type="entry name" value="UBX"/>
    <property type="match status" value="1"/>
</dbReference>
<dbReference type="PROSITE" id="PS50330">
    <property type="entry name" value="UIM"/>
    <property type="match status" value="1"/>
</dbReference>
<dbReference type="Proteomes" id="UP000239649">
    <property type="component" value="Unassembled WGS sequence"/>
</dbReference>
<feature type="region of interest" description="Disordered" evidence="1">
    <location>
        <begin position="64"/>
        <end position="90"/>
    </location>
</feature>
<dbReference type="PANTHER" id="PTHR23322">
    <property type="entry name" value="FAS-ASSOCIATED PROTEIN"/>
    <property type="match status" value="1"/>
</dbReference>
<evidence type="ECO:0000256" key="1">
    <source>
        <dbReference type="SAM" id="MobiDB-lite"/>
    </source>
</evidence>
<dbReference type="InterPro" id="IPR003903">
    <property type="entry name" value="UIM_dom"/>
</dbReference>
<organism evidence="3 4">
    <name type="scientific">Micractinium conductrix</name>
    <dbReference type="NCBI Taxonomy" id="554055"/>
    <lineage>
        <taxon>Eukaryota</taxon>
        <taxon>Viridiplantae</taxon>
        <taxon>Chlorophyta</taxon>
        <taxon>core chlorophytes</taxon>
        <taxon>Trebouxiophyceae</taxon>
        <taxon>Chlorellales</taxon>
        <taxon>Chlorellaceae</taxon>
        <taxon>Chlorella clade</taxon>
        <taxon>Micractinium</taxon>
    </lineage>
</organism>
<dbReference type="SUPFAM" id="SSF54236">
    <property type="entry name" value="Ubiquitin-like"/>
    <property type="match status" value="1"/>
</dbReference>
<feature type="compositionally biased region" description="Gly residues" evidence="1">
    <location>
        <begin position="363"/>
        <end position="372"/>
    </location>
</feature>
<dbReference type="Gene3D" id="1.10.8.10">
    <property type="entry name" value="DNA helicase RuvA subunit, C-terminal domain"/>
    <property type="match status" value="1"/>
</dbReference>
<dbReference type="Pfam" id="PF13899">
    <property type="entry name" value="Thioredoxin_7"/>
    <property type="match status" value="1"/>
</dbReference>
<dbReference type="STRING" id="554055.A0A2P6VKQ8"/>
<dbReference type="InterPro" id="IPR001012">
    <property type="entry name" value="UBX_dom"/>
</dbReference>
<dbReference type="Pfam" id="PF14555">
    <property type="entry name" value="UBA_4"/>
    <property type="match status" value="1"/>
</dbReference>
<evidence type="ECO:0000313" key="3">
    <source>
        <dbReference type="EMBL" id="PSC74669.1"/>
    </source>
</evidence>